<evidence type="ECO:0000256" key="5">
    <source>
        <dbReference type="ARBA" id="ARBA00022729"/>
    </source>
</evidence>
<dbReference type="Proteomes" id="UP000504608">
    <property type="component" value="Unplaced"/>
</dbReference>
<keyword evidence="7 13" id="KW-0406">Ion transport</keyword>
<evidence type="ECO:0000256" key="11">
    <source>
        <dbReference type="ARBA" id="ARBA00023286"/>
    </source>
</evidence>
<dbReference type="InterPro" id="IPR044440">
    <property type="entry name" value="GABAb_receptor_plant_PBP1"/>
</dbReference>
<evidence type="ECO:0000313" key="16">
    <source>
        <dbReference type="Proteomes" id="UP000504608"/>
    </source>
</evidence>
<keyword evidence="3 13" id="KW-0813">Transport</keyword>
<feature type="transmembrane region" description="Helical" evidence="14">
    <location>
        <begin position="607"/>
        <end position="626"/>
    </location>
</feature>
<keyword evidence="10" id="KW-0325">Glycoprotein</keyword>
<dbReference type="Pfam" id="PF01094">
    <property type="entry name" value="ANF_receptor"/>
    <property type="match status" value="1"/>
</dbReference>
<evidence type="ECO:0000256" key="12">
    <source>
        <dbReference type="ARBA" id="ARBA00023303"/>
    </source>
</evidence>
<feature type="transmembrane region" description="Helical" evidence="14">
    <location>
        <begin position="547"/>
        <end position="567"/>
    </location>
</feature>
<keyword evidence="9 13" id="KW-0675">Receptor</keyword>
<keyword evidence="11 13" id="KW-1071">Ligand-gated ion channel</keyword>
<dbReference type="SUPFAM" id="SSF53822">
    <property type="entry name" value="Periplasmic binding protein-like I"/>
    <property type="match status" value="1"/>
</dbReference>
<sequence length="886" mass="99373">MKSPKASSWRDLFVGFVVVVGLWRTAYGAEKNTTAVVNVGVVLDLSNWAGKMSLSCINMALSDFNVSHPQLNATIVLHVVDSEDDLVLTANRASELIQKSDVKAMLGPQGSFQARYIIQLAEKSEVPIISFLPSAALGFSYLKSPYFFRVPYNHSSQFHAISDIVNSFGWKQVVTVYQDDQFGKSTVTDLIQALQIHNVHTDIHGIDPAASERQIREVIEILSMKDTSVFVVHMVPSLASRVFTMADELGLMSKGYAWIITDATTNGLNSMSISTLSSMQGVLGVKNYVPRTTELDEFILRWRRKFLQENPDIDDPRLDVYGLWAYDATWALAMAVERSERAVGTDPNGRKIMEALSKIRFKGVSGGEFGLVEGQPESPNLQIVNVIGEGEISTVGYWNAEFNENGKLRPIIWPGYSVQAPRGWGSFNPRKRLRIAVPFNKVFKPSVLKVPNILGYCMDIFTAAVNEIPHFPRYEFVPCRPSSYDSLIMEVYRGRFDGAVGDITILAKRSTFVDFTSPFTEPGNAVVVRARHDSLNHAWLFLKPLTWDLWITSFCFFVFMGFVVWILEHKNSEDFRSGPLSQQMGTSLWFSFSIMVFAQRETLRSNLARFVIAIWFFVVFVLTQSYTASLTSWLTVQQLQPVTDINQILKNNWIVGYQKGSYVYDTLKLLGIKKLVPYASTEELHDLFLKGGRNGGIDASIDEIPYMKLLDAGYPGFYTMGNSQYNGGGFGFAFRQGSSLVDDISKEVLKVVQSDKINKINEKWFGKNISFQSGSSDDGSEASSSSLDLSYFSSLFLITASVSIFALTLYFFRYFIRNQTFKLYLSNSDSATVWRRIKAAAPSLIFIMKDHDSREARVGVEQPLAAEPVAEASLRTDIQLHSPPRV</sequence>
<proteinExistence type="inferred from homology"/>
<dbReference type="GO" id="GO:0016020">
    <property type="term" value="C:membrane"/>
    <property type="evidence" value="ECO:0007669"/>
    <property type="project" value="UniProtKB-SubCell"/>
</dbReference>
<protein>
    <recommendedName>
        <fullName evidence="13">Glutamate receptor</fullName>
    </recommendedName>
</protein>
<keyword evidence="4 14" id="KW-0812">Transmembrane</keyword>
<evidence type="ECO:0000256" key="8">
    <source>
        <dbReference type="ARBA" id="ARBA00023136"/>
    </source>
</evidence>
<dbReference type="FunFam" id="1.10.287.70:FF:000037">
    <property type="entry name" value="Glutamate receptor"/>
    <property type="match status" value="1"/>
</dbReference>
<dbReference type="PIRSF" id="PIRSF037090">
    <property type="entry name" value="Iontro_Glu-like_rcpt_pln"/>
    <property type="match status" value="1"/>
</dbReference>
<keyword evidence="16" id="KW-1185">Reference proteome</keyword>
<evidence type="ECO:0000256" key="7">
    <source>
        <dbReference type="ARBA" id="ARBA00023065"/>
    </source>
</evidence>
<evidence type="ECO:0000256" key="10">
    <source>
        <dbReference type="ARBA" id="ARBA00023180"/>
    </source>
</evidence>
<dbReference type="Gene3D" id="3.40.50.2300">
    <property type="match status" value="2"/>
</dbReference>
<feature type="domain" description="Ionotropic glutamate receptor C-terminal" evidence="15">
    <location>
        <begin position="434"/>
        <end position="767"/>
    </location>
</feature>
<comment type="subcellular location">
    <subcellularLocation>
        <location evidence="1">Membrane</location>
        <topology evidence="1">Multi-pass membrane protein</topology>
    </subcellularLocation>
</comment>
<dbReference type="KEGG" id="cmax:111492276"/>
<dbReference type="Pfam" id="PF00060">
    <property type="entry name" value="Lig_chan"/>
    <property type="match status" value="1"/>
</dbReference>
<organism evidence="16 17">
    <name type="scientific">Cucurbita maxima</name>
    <name type="common">Pumpkin</name>
    <name type="synonym">Winter squash</name>
    <dbReference type="NCBI Taxonomy" id="3661"/>
    <lineage>
        <taxon>Eukaryota</taxon>
        <taxon>Viridiplantae</taxon>
        <taxon>Streptophyta</taxon>
        <taxon>Embryophyta</taxon>
        <taxon>Tracheophyta</taxon>
        <taxon>Spermatophyta</taxon>
        <taxon>Magnoliopsida</taxon>
        <taxon>eudicotyledons</taxon>
        <taxon>Gunneridae</taxon>
        <taxon>Pentapetalae</taxon>
        <taxon>rosids</taxon>
        <taxon>fabids</taxon>
        <taxon>Cucurbitales</taxon>
        <taxon>Cucurbitaceae</taxon>
        <taxon>Cucurbiteae</taxon>
        <taxon>Cucurbita</taxon>
    </lineage>
</organism>
<dbReference type="InterPro" id="IPR028082">
    <property type="entry name" value="Peripla_BP_I"/>
</dbReference>
<dbReference type="AlphaFoldDB" id="A0A6J1K4P5"/>
<evidence type="ECO:0000256" key="1">
    <source>
        <dbReference type="ARBA" id="ARBA00004141"/>
    </source>
</evidence>
<dbReference type="InterPro" id="IPR001828">
    <property type="entry name" value="ANF_lig-bd_rcpt"/>
</dbReference>
<name>A0A6J1K4P5_CUCMA</name>
<keyword evidence="6 14" id="KW-1133">Transmembrane helix</keyword>
<dbReference type="GO" id="GO:0015276">
    <property type="term" value="F:ligand-gated monoatomic ion channel activity"/>
    <property type="evidence" value="ECO:0007669"/>
    <property type="project" value="InterPro"/>
</dbReference>
<evidence type="ECO:0000256" key="6">
    <source>
        <dbReference type="ARBA" id="ARBA00022989"/>
    </source>
</evidence>
<evidence type="ECO:0000256" key="9">
    <source>
        <dbReference type="ARBA" id="ARBA00023170"/>
    </source>
</evidence>
<evidence type="ECO:0000256" key="4">
    <source>
        <dbReference type="ARBA" id="ARBA00022692"/>
    </source>
</evidence>
<dbReference type="RefSeq" id="XP_022997332.1">
    <property type="nucleotide sequence ID" value="XM_023141564.1"/>
</dbReference>
<dbReference type="InterPro" id="IPR015683">
    <property type="entry name" value="Ionotropic_Glu_rcpt"/>
</dbReference>
<evidence type="ECO:0000256" key="13">
    <source>
        <dbReference type="PIRNR" id="PIRNR037090"/>
    </source>
</evidence>
<feature type="transmembrane region" description="Helical" evidence="14">
    <location>
        <begin position="791"/>
        <end position="812"/>
    </location>
</feature>
<dbReference type="PANTHER" id="PTHR18966">
    <property type="entry name" value="IONOTROPIC GLUTAMATE RECEPTOR"/>
    <property type="match status" value="1"/>
</dbReference>
<evidence type="ECO:0000313" key="17">
    <source>
        <dbReference type="RefSeq" id="XP_022997332.1"/>
    </source>
</evidence>
<keyword evidence="8 13" id="KW-0472">Membrane</keyword>
<dbReference type="SMART" id="SM00079">
    <property type="entry name" value="PBPe"/>
    <property type="match status" value="1"/>
</dbReference>
<dbReference type="InterPro" id="IPR001320">
    <property type="entry name" value="Iontro_rcpt_C"/>
</dbReference>
<dbReference type="InterPro" id="IPR017103">
    <property type="entry name" value="Iontropic_Glu_rcpt_pln"/>
</dbReference>
<dbReference type="FunFam" id="3.40.50.2300:FF:000188">
    <property type="entry name" value="Glutamate receptor"/>
    <property type="match status" value="1"/>
</dbReference>
<reference evidence="17" key="1">
    <citation type="submission" date="2025-08" db="UniProtKB">
        <authorList>
            <consortium name="RefSeq"/>
        </authorList>
    </citation>
    <scope>IDENTIFICATION</scope>
    <source>
        <tissue evidence="17">Young leaves</tissue>
    </source>
</reference>
<dbReference type="Gene3D" id="3.40.190.10">
    <property type="entry name" value="Periplasmic binding protein-like II"/>
    <property type="match status" value="2"/>
</dbReference>
<comment type="similarity">
    <text evidence="2 13">Belongs to the glutamate-gated ion channel (TC 1.A.10.1) family.</text>
</comment>
<evidence type="ECO:0000256" key="2">
    <source>
        <dbReference type="ARBA" id="ARBA00008685"/>
    </source>
</evidence>
<evidence type="ECO:0000259" key="15">
    <source>
        <dbReference type="SMART" id="SM00079"/>
    </source>
</evidence>
<accession>A0A6J1K4P5</accession>
<evidence type="ECO:0000256" key="14">
    <source>
        <dbReference type="SAM" id="Phobius"/>
    </source>
</evidence>
<dbReference type="Gene3D" id="1.10.287.70">
    <property type="match status" value="1"/>
</dbReference>
<keyword evidence="12 13" id="KW-0407">Ion channel</keyword>
<dbReference type="CDD" id="cd19990">
    <property type="entry name" value="PBP1_GABAb_receptor_plant"/>
    <property type="match status" value="1"/>
</dbReference>
<gene>
    <name evidence="17" type="primary">LOC111492276</name>
</gene>
<dbReference type="SUPFAM" id="SSF53850">
    <property type="entry name" value="Periplasmic binding protein-like II"/>
    <property type="match status" value="1"/>
</dbReference>
<comment type="function">
    <text evidence="13">Glutamate-gated receptor that probably acts as non-selective cation channel.</text>
</comment>
<dbReference type="OrthoDB" id="5984008at2759"/>
<keyword evidence="5" id="KW-0732">Signal</keyword>
<evidence type="ECO:0000256" key="3">
    <source>
        <dbReference type="ARBA" id="ARBA00022448"/>
    </source>
</evidence>
<dbReference type="GeneID" id="111492276"/>